<reference evidence="1" key="1">
    <citation type="submission" date="2022-12" db="EMBL/GenBank/DDBJ databases">
        <authorList>
            <person name="Krivoruchko A.V."/>
            <person name="Elkin A."/>
        </authorList>
    </citation>
    <scope>NUCLEOTIDE SEQUENCE</scope>
    <source>
        <strain evidence="1">IEGM 1391</strain>
    </source>
</reference>
<evidence type="ECO:0000313" key="2">
    <source>
        <dbReference type="Proteomes" id="UP001081071"/>
    </source>
</evidence>
<proteinExistence type="predicted"/>
<comment type="caution">
    <text evidence="1">The sequence shown here is derived from an EMBL/GenBank/DDBJ whole genome shotgun (WGS) entry which is preliminary data.</text>
</comment>
<evidence type="ECO:0000313" key="1">
    <source>
        <dbReference type="EMBL" id="MCZ4517484.1"/>
    </source>
</evidence>
<sequence length="108" mass="11688">MANQGPFGFGSDDFDKFAREATEGLREVVGSLFASNVGAPKAPPEPETTGQKGDGVWAIYSVDDAGSPQIDQLYATELDALRAHKDNTDPRRRVRFLPYGVSVSVLED</sequence>
<protein>
    <submittedName>
        <fullName evidence="1">Uncharacterized protein</fullName>
    </submittedName>
</protein>
<gene>
    <name evidence="1" type="ORF">O4220_03080</name>
</gene>
<accession>A0ABT4M946</accession>
<dbReference type="Proteomes" id="UP001081071">
    <property type="component" value="Unassembled WGS sequence"/>
</dbReference>
<dbReference type="EMBL" id="JAPWIJ010000001">
    <property type="protein sequence ID" value="MCZ4517484.1"/>
    <property type="molecule type" value="Genomic_DNA"/>
</dbReference>
<name>A0ABT4M946_9NOCA</name>
<dbReference type="RefSeq" id="WP_032378612.1">
    <property type="nucleotide sequence ID" value="NZ_JAPWIJ010000001.1"/>
</dbReference>
<keyword evidence="2" id="KW-1185">Reference proteome</keyword>
<organism evidence="1 2">
    <name type="scientific">Rhodococcus ruber</name>
    <dbReference type="NCBI Taxonomy" id="1830"/>
    <lineage>
        <taxon>Bacteria</taxon>
        <taxon>Bacillati</taxon>
        <taxon>Actinomycetota</taxon>
        <taxon>Actinomycetes</taxon>
        <taxon>Mycobacteriales</taxon>
        <taxon>Nocardiaceae</taxon>
        <taxon>Rhodococcus</taxon>
    </lineage>
</organism>